<dbReference type="Pfam" id="PF00098">
    <property type="entry name" value="zf-CCHC"/>
    <property type="match status" value="1"/>
</dbReference>
<dbReference type="InterPro" id="IPR001878">
    <property type="entry name" value="Znf_CCHC"/>
</dbReference>
<evidence type="ECO:0000256" key="1">
    <source>
        <dbReference type="PROSITE-ProRule" id="PRU00047"/>
    </source>
</evidence>
<reference evidence="3" key="1">
    <citation type="submission" date="2020-06" db="EMBL/GenBank/DDBJ databases">
        <authorList>
            <person name="Li T."/>
            <person name="Hu X."/>
            <person name="Zhang T."/>
            <person name="Song X."/>
            <person name="Zhang H."/>
            <person name="Dai N."/>
            <person name="Sheng W."/>
            <person name="Hou X."/>
            <person name="Wei L."/>
        </authorList>
    </citation>
    <scope>NUCLEOTIDE SEQUENCE</scope>
    <source>
        <strain evidence="3">KEN1</strain>
        <tissue evidence="3">Leaf</tissue>
    </source>
</reference>
<dbReference type="CDD" id="cd00303">
    <property type="entry name" value="retropepsin_like"/>
    <property type="match status" value="1"/>
</dbReference>
<dbReference type="EMBL" id="JACGWN010000016">
    <property type="protein sequence ID" value="KAL0395502.1"/>
    <property type="molecule type" value="Genomic_DNA"/>
</dbReference>
<dbReference type="PROSITE" id="PS50158">
    <property type="entry name" value="ZF_CCHC"/>
    <property type="match status" value="1"/>
</dbReference>
<dbReference type="InterPro" id="IPR005162">
    <property type="entry name" value="Retrotrans_gag_dom"/>
</dbReference>
<comment type="caution">
    <text evidence="3">The sequence shown here is derived from an EMBL/GenBank/DDBJ whole genome shotgun (WGS) entry which is preliminary data.</text>
</comment>
<accession>A0AAW2STF4</accession>
<dbReference type="Pfam" id="PF03732">
    <property type="entry name" value="Retrotrans_gag"/>
    <property type="match status" value="1"/>
</dbReference>
<protein>
    <recommendedName>
        <fullName evidence="2">CCHC-type domain-containing protein</fullName>
    </recommendedName>
</protein>
<dbReference type="GO" id="GO:0008270">
    <property type="term" value="F:zinc ion binding"/>
    <property type="evidence" value="ECO:0007669"/>
    <property type="project" value="UniProtKB-KW"/>
</dbReference>
<organism evidence="3">
    <name type="scientific">Sesamum latifolium</name>
    <dbReference type="NCBI Taxonomy" id="2727402"/>
    <lineage>
        <taxon>Eukaryota</taxon>
        <taxon>Viridiplantae</taxon>
        <taxon>Streptophyta</taxon>
        <taxon>Embryophyta</taxon>
        <taxon>Tracheophyta</taxon>
        <taxon>Spermatophyta</taxon>
        <taxon>Magnoliopsida</taxon>
        <taxon>eudicotyledons</taxon>
        <taxon>Gunneridae</taxon>
        <taxon>Pentapetalae</taxon>
        <taxon>asterids</taxon>
        <taxon>lamiids</taxon>
        <taxon>Lamiales</taxon>
        <taxon>Pedaliaceae</taxon>
        <taxon>Sesamum</taxon>
    </lineage>
</organism>
<gene>
    <name evidence="3" type="ORF">Slati_4516400</name>
</gene>
<feature type="domain" description="CCHC-type" evidence="2">
    <location>
        <begin position="131"/>
        <end position="146"/>
    </location>
</feature>
<evidence type="ECO:0000313" key="3">
    <source>
        <dbReference type="EMBL" id="KAL0395502.1"/>
    </source>
</evidence>
<dbReference type="GO" id="GO:0003676">
    <property type="term" value="F:nucleic acid binding"/>
    <property type="evidence" value="ECO:0007669"/>
    <property type="project" value="InterPro"/>
</dbReference>
<dbReference type="SMART" id="SM00343">
    <property type="entry name" value="ZnF_C2HC"/>
    <property type="match status" value="1"/>
</dbReference>
<dbReference type="AlphaFoldDB" id="A0AAW2STF4"/>
<keyword evidence="1" id="KW-0862">Zinc</keyword>
<proteinExistence type="predicted"/>
<evidence type="ECO:0000259" key="2">
    <source>
        <dbReference type="PROSITE" id="PS50158"/>
    </source>
</evidence>
<name>A0AAW2STF4_9LAMI</name>
<reference evidence="3" key="2">
    <citation type="journal article" date="2024" name="Plant">
        <title>Genomic evolution and insights into agronomic trait innovations of Sesamum species.</title>
        <authorList>
            <person name="Miao H."/>
            <person name="Wang L."/>
            <person name="Qu L."/>
            <person name="Liu H."/>
            <person name="Sun Y."/>
            <person name="Le M."/>
            <person name="Wang Q."/>
            <person name="Wei S."/>
            <person name="Zheng Y."/>
            <person name="Lin W."/>
            <person name="Duan Y."/>
            <person name="Cao H."/>
            <person name="Xiong S."/>
            <person name="Wang X."/>
            <person name="Wei L."/>
            <person name="Li C."/>
            <person name="Ma Q."/>
            <person name="Ju M."/>
            <person name="Zhao R."/>
            <person name="Li G."/>
            <person name="Mu C."/>
            <person name="Tian Q."/>
            <person name="Mei H."/>
            <person name="Zhang T."/>
            <person name="Gao T."/>
            <person name="Zhang H."/>
        </authorList>
    </citation>
    <scope>NUCLEOTIDE SEQUENCE</scope>
    <source>
        <strain evidence="3">KEN1</strain>
    </source>
</reference>
<keyword evidence="1" id="KW-0863">Zinc-finger</keyword>
<sequence length="312" mass="35983">MYLTGDAKLWWRSHLSNDASANREQIETWEVLKKELKDQFLPCNTSWVVRESLRNLKHTGTVRAFVKEFNSLLLDVRDMSEEDKLFNFMRQEDSGKGKAKFGKKFKRKEKAKEAVTETSEPWAVEKSRGGCFICGNLEHRVRDCPKRGVCGITLQRPDDGGRPNQRQVKAVNSEAMPVSGVATELRVGSWSGQCDFMAVRLDDFDVILGIDFFILANEGRNQRRLRQDRRMLAHRRKGHILLRLSVFAALGRCRRRWTEDGLRHSRSEAGPKSFTYTDVSKRERECEGRHSVNVRGGKRALLQSTSRRRKAK</sequence>
<keyword evidence="1" id="KW-0479">Metal-binding</keyword>